<gene>
    <name evidence="8" type="ORF">SI8410_07010770</name>
</gene>
<dbReference type="SUPFAM" id="SSF81301">
    <property type="entry name" value="Nucleotidyltransferase"/>
    <property type="match status" value="1"/>
</dbReference>
<name>A0A7I8KQL1_SPIIN</name>
<evidence type="ECO:0000256" key="5">
    <source>
        <dbReference type="ARBA" id="ARBA00023134"/>
    </source>
</evidence>
<feature type="domain" description="HD" evidence="7">
    <location>
        <begin position="132"/>
        <end position="232"/>
    </location>
</feature>
<dbReference type="InterPro" id="IPR011992">
    <property type="entry name" value="EF-hand-dom_pair"/>
</dbReference>
<dbReference type="Pfam" id="PF13499">
    <property type="entry name" value="EF-hand_7"/>
    <property type="match status" value="1"/>
</dbReference>
<dbReference type="InterPro" id="IPR002048">
    <property type="entry name" value="EF_hand_dom"/>
</dbReference>
<dbReference type="AlphaFoldDB" id="A0A7I8KQL1"/>
<evidence type="ECO:0000313" key="8">
    <source>
        <dbReference type="EMBL" id="CAA7400100.1"/>
    </source>
</evidence>
<dbReference type="FunFam" id="1.10.3210.10:FF:000019">
    <property type="entry name" value="Probable GTP diphosphokinase CRSH, chloroplastic"/>
    <property type="match status" value="1"/>
</dbReference>
<organism evidence="8 9">
    <name type="scientific">Spirodela intermedia</name>
    <name type="common">Intermediate duckweed</name>
    <dbReference type="NCBI Taxonomy" id="51605"/>
    <lineage>
        <taxon>Eukaryota</taxon>
        <taxon>Viridiplantae</taxon>
        <taxon>Streptophyta</taxon>
        <taxon>Embryophyta</taxon>
        <taxon>Tracheophyta</taxon>
        <taxon>Spermatophyta</taxon>
        <taxon>Magnoliopsida</taxon>
        <taxon>Liliopsida</taxon>
        <taxon>Araceae</taxon>
        <taxon>Lemnoideae</taxon>
        <taxon>Spirodela</taxon>
    </lineage>
</organism>
<accession>A0A7I8KQL1</accession>
<dbReference type="Proteomes" id="UP000663760">
    <property type="component" value="Chromosome 7"/>
</dbReference>
<keyword evidence="3" id="KW-0106">Calcium</keyword>
<dbReference type="PROSITE" id="PS00018">
    <property type="entry name" value="EF_HAND_1"/>
    <property type="match status" value="2"/>
</dbReference>
<dbReference type="Gene3D" id="3.30.460.10">
    <property type="entry name" value="Beta Polymerase, domain 2"/>
    <property type="match status" value="1"/>
</dbReference>
<dbReference type="SUPFAM" id="SSF109604">
    <property type="entry name" value="HD-domain/PDEase-like"/>
    <property type="match status" value="1"/>
</dbReference>
<dbReference type="EMBL" id="LR746270">
    <property type="protein sequence ID" value="CAA7400100.1"/>
    <property type="molecule type" value="Genomic_DNA"/>
</dbReference>
<dbReference type="InterPro" id="IPR018247">
    <property type="entry name" value="EF_Hand_1_Ca_BS"/>
</dbReference>
<dbReference type="FunFam" id="3.30.460.10:FF:000025">
    <property type="entry name" value="probable GTP diphosphokinase CRSH, chloroplastic"/>
    <property type="match status" value="1"/>
</dbReference>
<evidence type="ECO:0000259" key="7">
    <source>
        <dbReference type="PROSITE" id="PS51831"/>
    </source>
</evidence>
<evidence type="ECO:0000256" key="1">
    <source>
        <dbReference type="ARBA" id="ARBA00007476"/>
    </source>
</evidence>
<dbReference type="PANTHER" id="PTHR21262:SF12">
    <property type="entry name" value="GTP DIPHOSPHOKINASE CRSH, CHLOROPLASTIC-RELATED"/>
    <property type="match status" value="1"/>
</dbReference>
<keyword evidence="5" id="KW-0342">GTP-binding</keyword>
<dbReference type="GO" id="GO:0015969">
    <property type="term" value="P:guanosine tetraphosphate metabolic process"/>
    <property type="evidence" value="ECO:0007669"/>
    <property type="project" value="InterPro"/>
</dbReference>
<keyword evidence="5" id="KW-0547">Nucleotide-binding</keyword>
<evidence type="ECO:0000256" key="4">
    <source>
        <dbReference type="ARBA" id="ARBA00023016"/>
    </source>
</evidence>
<dbReference type="CDD" id="cd05399">
    <property type="entry name" value="NT_Rel-Spo_like"/>
    <property type="match status" value="1"/>
</dbReference>
<dbReference type="CDD" id="cd00051">
    <property type="entry name" value="EFh"/>
    <property type="match status" value="1"/>
</dbReference>
<proteinExistence type="inferred from homology"/>
<evidence type="ECO:0000259" key="6">
    <source>
        <dbReference type="PROSITE" id="PS50222"/>
    </source>
</evidence>
<feature type="domain" description="EF-hand" evidence="6">
    <location>
        <begin position="491"/>
        <end position="526"/>
    </location>
</feature>
<dbReference type="GO" id="GO:0008728">
    <property type="term" value="F:GTP diphosphokinase activity"/>
    <property type="evidence" value="ECO:0007669"/>
    <property type="project" value="UniProtKB-EC"/>
</dbReference>
<feature type="domain" description="EF-hand" evidence="6">
    <location>
        <begin position="528"/>
        <end position="560"/>
    </location>
</feature>
<dbReference type="InterPro" id="IPR043519">
    <property type="entry name" value="NT_sf"/>
</dbReference>
<dbReference type="SMART" id="SM00054">
    <property type="entry name" value="EFh"/>
    <property type="match status" value="2"/>
</dbReference>
<dbReference type="EC" id="2.7.6.5" evidence="2"/>
<dbReference type="SMART" id="SM00954">
    <property type="entry name" value="RelA_SpoT"/>
    <property type="match status" value="1"/>
</dbReference>
<dbReference type="InterPro" id="IPR007685">
    <property type="entry name" value="RelA_SpoT"/>
</dbReference>
<protein>
    <recommendedName>
        <fullName evidence="2">GTP diphosphokinase</fullName>
        <ecNumber evidence="2">2.7.6.5</ecNumber>
    </recommendedName>
</protein>
<keyword evidence="9" id="KW-1185">Reference proteome</keyword>
<dbReference type="PROSITE" id="PS51831">
    <property type="entry name" value="HD"/>
    <property type="match status" value="1"/>
</dbReference>
<evidence type="ECO:0000313" key="9">
    <source>
        <dbReference type="Proteomes" id="UP000663760"/>
    </source>
</evidence>
<dbReference type="PROSITE" id="PS50222">
    <property type="entry name" value="EF_HAND_2"/>
    <property type="match status" value="2"/>
</dbReference>
<dbReference type="OrthoDB" id="427950at2759"/>
<dbReference type="Pfam" id="PF13328">
    <property type="entry name" value="HD_4"/>
    <property type="match status" value="1"/>
</dbReference>
<sequence>MAISGHLARCAPLDPPHSSTARASRIPFLIRFRPIPRRHLPRRRVAGVRSDAAIPLDRSLSSLPSTSDKVTVLVGQPGGKMVAELVGVFNELTERMGTTALSTCSTQLLFRSLTLSIPLLRRMPVGPDGRPPLSRALAIACTLADLQMDAEVISAGMMRVLLEVRAISLLEVKKQVGVGIAHLLYESLRIRKIRSKVETLDDESAAALRKFCLSYYDIRAIILELSLKLDRMRHLSYLSRYHQQRLSLEVMRIYAPLAHAIGATALSLELEDLSFQHLFPHSYHSVDEWLSHEVGRSSINTYREDLLEALIRDQELSSLVDDIAIKGRRKSRFSTMKKLLKDGRRPEDVNDILGLRVVLSPRPGDNMLERGRRACYRTHEIIRSLWHEIPSRTKDYIARPKPNGYRSLHVAVDISDDDKPRPLMEVQIRTKEMDTLATGGSASHSLYKGGLTDPSEAKRLKAIMMAAAELAALRLRDPADLKETVGVEAEAEAEKKDRMFHLLDTNGDGRISIEELTDVMKGLGATGDDAQELMQLLDANGDGSLSSNEFDSFQRQVKLLSSLEDKDDHYRTVLSKKLQTADDTGLIKVYHKQLGDKLAVS</sequence>
<evidence type="ECO:0000256" key="2">
    <source>
        <dbReference type="ARBA" id="ARBA00013251"/>
    </source>
</evidence>
<dbReference type="Pfam" id="PF04607">
    <property type="entry name" value="RelA_SpoT"/>
    <property type="match status" value="1"/>
</dbReference>
<dbReference type="Gene3D" id="1.10.238.10">
    <property type="entry name" value="EF-hand"/>
    <property type="match status" value="1"/>
</dbReference>
<dbReference type="GO" id="GO:0005525">
    <property type="term" value="F:GTP binding"/>
    <property type="evidence" value="ECO:0007669"/>
    <property type="project" value="UniProtKB-KW"/>
</dbReference>
<dbReference type="InterPro" id="IPR006674">
    <property type="entry name" value="HD_domain"/>
</dbReference>
<reference evidence="8" key="1">
    <citation type="submission" date="2020-02" db="EMBL/GenBank/DDBJ databases">
        <authorList>
            <person name="Scholz U."/>
            <person name="Mascher M."/>
            <person name="Fiebig A."/>
        </authorList>
    </citation>
    <scope>NUCLEOTIDE SEQUENCE</scope>
</reference>
<dbReference type="PANTHER" id="PTHR21262">
    <property type="entry name" value="GUANOSINE-3',5'-BIS DIPHOSPHATE 3'-PYROPHOSPHOHYDROLASE"/>
    <property type="match status" value="1"/>
</dbReference>
<comment type="similarity">
    <text evidence="1">Belongs to the RelA/SpoT family.</text>
</comment>
<dbReference type="Gene3D" id="1.10.3210.10">
    <property type="entry name" value="Hypothetical protein af1432"/>
    <property type="match status" value="1"/>
</dbReference>
<dbReference type="GO" id="GO:0005509">
    <property type="term" value="F:calcium ion binding"/>
    <property type="evidence" value="ECO:0007669"/>
    <property type="project" value="InterPro"/>
</dbReference>
<evidence type="ECO:0000256" key="3">
    <source>
        <dbReference type="ARBA" id="ARBA00022837"/>
    </source>
</evidence>
<dbReference type="SUPFAM" id="SSF47473">
    <property type="entry name" value="EF-hand"/>
    <property type="match status" value="1"/>
</dbReference>
<keyword evidence="4" id="KW-0346">Stress response</keyword>